<keyword evidence="1" id="KW-0472">Membrane</keyword>
<feature type="transmembrane region" description="Helical" evidence="1">
    <location>
        <begin position="225"/>
        <end position="245"/>
    </location>
</feature>
<feature type="chain" id="PRO_5025384696" description="PEP-CTERM protein-sorting domain-containing protein" evidence="2">
    <location>
        <begin position="21"/>
        <end position="251"/>
    </location>
</feature>
<keyword evidence="2" id="KW-0732">Signal</keyword>
<feature type="signal peptide" evidence="2">
    <location>
        <begin position="1"/>
        <end position="20"/>
    </location>
</feature>
<dbReference type="RefSeq" id="WP_136078744.1">
    <property type="nucleotide sequence ID" value="NZ_CAAHFG010000001.1"/>
</dbReference>
<dbReference type="InterPro" id="IPR013424">
    <property type="entry name" value="Ice-binding_C"/>
</dbReference>
<evidence type="ECO:0000256" key="1">
    <source>
        <dbReference type="SAM" id="Phobius"/>
    </source>
</evidence>
<dbReference type="EMBL" id="CAAHFG010000001">
    <property type="protein sequence ID" value="VGO13139.1"/>
    <property type="molecule type" value="Genomic_DNA"/>
</dbReference>
<dbReference type="Proteomes" id="UP000366872">
    <property type="component" value="Unassembled WGS sequence"/>
</dbReference>
<proteinExistence type="predicted"/>
<gene>
    <name evidence="3" type="ORF">PDESU_01693</name>
</gene>
<organism evidence="3 4">
    <name type="scientific">Pontiella desulfatans</name>
    <dbReference type="NCBI Taxonomy" id="2750659"/>
    <lineage>
        <taxon>Bacteria</taxon>
        <taxon>Pseudomonadati</taxon>
        <taxon>Kiritimatiellota</taxon>
        <taxon>Kiritimatiellia</taxon>
        <taxon>Kiritimatiellales</taxon>
        <taxon>Pontiellaceae</taxon>
        <taxon>Pontiella</taxon>
    </lineage>
</organism>
<sequence>MKKTISLGLLGLFLVGIVQADTVLFSNFNNVSNVDGVSTNTAGAIGGTINSITRTVVGDNYNFAISYTDTEGEALTFDLIVEGYTGGVITSSLTGNGTGTSGSATIGTTSAAVGEVTGGTIVGAAFGVGNSMEGTGSLKFSVANLAYKGGSATFDGFSAAFSQEYNQNNHIAVVGSGTGLFEHRWGQSSEQQLTTGDVSNLYISGATGGNDRWGVSSLDFGITTIIPEPATMGMIMASGFGIIFIRRRFMM</sequence>
<dbReference type="NCBIfam" id="TIGR02595">
    <property type="entry name" value="PEP_CTERM"/>
    <property type="match status" value="1"/>
</dbReference>
<evidence type="ECO:0000313" key="3">
    <source>
        <dbReference type="EMBL" id="VGO13139.1"/>
    </source>
</evidence>
<keyword evidence="1" id="KW-1133">Transmembrane helix</keyword>
<reference evidence="3 4" key="1">
    <citation type="submission" date="2019-04" db="EMBL/GenBank/DDBJ databases">
        <authorList>
            <person name="Van Vliet M D."/>
        </authorList>
    </citation>
    <scope>NUCLEOTIDE SEQUENCE [LARGE SCALE GENOMIC DNA]</scope>
    <source>
        <strain evidence="3 4">F1</strain>
    </source>
</reference>
<evidence type="ECO:0008006" key="5">
    <source>
        <dbReference type="Google" id="ProtNLM"/>
    </source>
</evidence>
<keyword evidence="4" id="KW-1185">Reference proteome</keyword>
<accession>A0A6C2TZZ5</accession>
<protein>
    <recommendedName>
        <fullName evidence="5">PEP-CTERM protein-sorting domain-containing protein</fullName>
    </recommendedName>
</protein>
<keyword evidence="1" id="KW-0812">Transmembrane</keyword>
<evidence type="ECO:0000313" key="4">
    <source>
        <dbReference type="Proteomes" id="UP000366872"/>
    </source>
</evidence>
<dbReference type="AlphaFoldDB" id="A0A6C2TZZ5"/>
<name>A0A6C2TZZ5_PONDE</name>
<evidence type="ECO:0000256" key="2">
    <source>
        <dbReference type="SAM" id="SignalP"/>
    </source>
</evidence>